<keyword evidence="1" id="KW-0472">Membrane</keyword>
<evidence type="ECO:0000313" key="3">
    <source>
        <dbReference type="Proteomes" id="UP001651158"/>
    </source>
</evidence>
<proteinExistence type="predicted"/>
<sequence length="155" mass="17197">MGSSDDCSCQFHVADASSSVGEPFLRTGDDIHSGAVVVPTSAIFIGTLAGRFTRHHHPAVASLLSPLAPFYPARRGDHERGGANRSKEERVWTSPVHMGHARMSQGDVAHALRCSDKKLQPNLLRRYLHHFSPHLHLHLILLLLCVIVLSLWFFH</sequence>
<evidence type="ECO:0000313" key="2">
    <source>
        <dbReference type="EMBL" id="KAL5109970.1"/>
    </source>
</evidence>
<evidence type="ECO:0000256" key="1">
    <source>
        <dbReference type="SAM" id="Phobius"/>
    </source>
</evidence>
<protein>
    <submittedName>
        <fullName evidence="2">Uncharacterized protein</fullName>
    </submittedName>
</protein>
<name>A0ABR4QK06_9CEST</name>
<reference evidence="2 3" key="1">
    <citation type="journal article" date="2022" name="Front. Cell. Infect. Microbiol.">
        <title>The Genomes of Two Strains of Taenia crassiceps the Animal Model for the Study of Human Cysticercosis.</title>
        <authorList>
            <person name="Bobes R.J."/>
            <person name="Estrada K."/>
            <person name="Rios-Valencia D.G."/>
            <person name="Calderon-Gallegos A."/>
            <person name="de la Torre P."/>
            <person name="Carrero J.C."/>
            <person name="Sanchez-Flores A."/>
            <person name="Laclette J.P."/>
        </authorList>
    </citation>
    <scope>NUCLEOTIDE SEQUENCE [LARGE SCALE GENOMIC DNA]</scope>
    <source>
        <strain evidence="2">WFUcys</strain>
    </source>
</reference>
<comment type="caution">
    <text evidence="2">The sequence shown here is derived from an EMBL/GenBank/DDBJ whole genome shotgun (WGS) entry which is preliminary data.</text>
</comment>
<accession>A0ABR4QK06</accession>
<dbReference type="EMBL" id="JAKROA010000002">
    <property type="protein sequence ID" value="KAL5109970.1"/>
    <property type="molecule type" value="Genomic_DNA"/>
</dbReference>
<organism evidence="2 3">
    <name type="scientific">Taenia crassiceps</name>
    <dbReference type="NCBI Taxonomy" id="6207"/>
    <lineage>
        <taxon>Eukaryota</taxon>
        <taxon>Metazoa</taxon>
        <taxon>Spiralia</taxon>
        <taxon>Lophotrochozoa</taxon>
        <taxon>Platyhelminthes</taxon>
        <taxon>Cestoda</taxon>
        <taxon>Eucestoda</taxon>
        <taxon>Cyclophyllidea</taxon>
        <taxon>Taeniidae</taxon>
        <taxon>Taenia</taxon>
    </lineage>
</organism>
<keyword evidence="3" id="KW-1185">Reference proteome</keyword>
<gene>
    <name evidence="2" type="ORF">TcWFU_002587</name>
</gene>
<dbReference type="Proteomes" id="UP001651158">
    <property type="component" value="Unassembled WGS sequence"/>
</dbReference>
<feature type="transmembrane region" description="Helical" evidence="1">
    <location>
        <begin position="135"/>
        <end position="154"/>
    </location>
</feature>
<keyword evidence="1" id="KW-1133">Transmembrane helix</keyword>
<keyword evidence="1" id="KW-0812">Transmembrane</keyword>